<evidence type="ECO:0000313" key="7">
    <source>
        <dbReference type="EMBL" id="EWH13150.1"/>
    </source>
</evidence>
<dbReference type="PANTHER" id="PTHR33602:SF1">
    <property type="entry name" value="REGULATORY PROTEIN RECX FAMILY PROTEIN"/>
    <property type="match status" value="1"/>
</dbReference>
<dbReference type="Proteomes" id="UP000019275">
    <property type="component" value="Unassembled WGS sequence"/>
</dbReference>
<evidence type="ECO:0000256" key="4">
    <source>
        <dbReference type="ARBA" id="ARBA00022490"/>
    </source>
</evidence>
<reference evidence="7 8" key="1">
    <citation type="journal article" date="2014" name="Genome Announc.">
        <title>Draft Genome Sequence of the Carrageenan-Degrading Bacterium Cellulophaga sp. Strain KL-A, Isolated from Decaying Marine Algae.</title>
        <authorList>
            <person name="Shan D."/>
            <person name="Ying J."/>
            <person name="Li X."/>
            <person name="Gao Z."/>
            <person name="Wei G."/>
            <person name="Shao Z."/>
        </authorList>
    </citation>
    <scope>NUCLEOTIDE SEQUENCE [LARGE SCALE GENOMIC DNA]</scope>
    <source>
        <strain evidence="7 8">KL-A</strain>
    </source>
</reference>
<accession>A0ABP3B5N6</accession>
<proteinExistence type="inferred from homology"/>
<keyword evidence="8" id="KW-1185">Reference proteome</keyword>
<evidence type="ECO:0000259" key="6">
    <source>
        <dbReference type="Pfam" id="PF21981"/>
    </source>
</evidence>
<evidence type="ECO:0000256" key="2">
    <source>
        <dbReference type="ARBA" id="ARBA00009695"/>
    </source>
</evidence>
<dbReference type="EMBL" id="ARZX01000014">
    <property type="protein sequence ID" value="EWH13150.1"/>
    <property type="molecule type" value="Genomic_DNA"/>
</dbReference>
<dbReference type="RefSeq" id="WP_034645942.1">
    <property type="nucleotide sequence ID" value="NZ_ARZX01000014.1"/>
</dbReference>
<organism evidence="7 8">
    <name type="scientific">Cellulophaga geojensis KL-A</name>
    <dbReference type="NCBI Taxonomy" id="1328323"/>
    <lineage>
        <taxon>Bacteria</taxon>
        <taxon>Pseudomonadati</taxon>
        <taxon>Bacteroidota</taxon>
        <taxon>Flavobacteriia</taxon>
        <taxon>Flavobacteriales</taxon>
        <taxon>Flavobacteriaceae</taxon>
        <taxon>Cellulophaga</taxon>
    </lineage>
</organism>
<dbReference type="InterPro" id="IPR036388">
    <property type="entry name" value="WH-like_DNA-bd_sf"/>
</dbReference>
<dbReference type="InterPro" id="IPR053924">
    <property type="entry name" value="RecX_HTH_2nd"/>
</dbReference>
<dbReference type="InterPro" id="IPR053925">
    <property type="entry name" value="RecX_HTH_3rd"/>
</dbReference>
<name>A0ABP3B5N6_9FLAO</name>
<dbReference type="Pfam" id="PF02631">
    <property type="entry name" value="RecX_HTH2"/>
    <property type="match status" value="1"/>
</dbReference>
<dbReference type="PANTHER" id="PTHR33602">
    <property type="entry name" value="REGULATORY PROTEIN RECX FAMILY PROTEIN"/>
    <property type="match status" value="1"/>
</dbReference>
<evidence type="ECO:0000313" key="8">
    <source>
        <dbReference type="Proteomes" id="UP000019275"/>
    </source>
</evidence>
<feature type="domain" description="RecX second three-helical" evidence="5">
    <location>
        <begin position="58"/>
        <end position="99"/>
    </location>
</feature>
<feature type="domain" description="RecX third three-helical" evidence="6">
    <location>
        <begin position="105"/>
        <end position="150"/>
    </location>
</feature>
<comment type="caution">
    <text evidence="7">The sequence shown here is derived from an EMBL/GenBank/DDBJ whole genome shotgun (WGS) entry which is preliminary data.</text>
</comment>
<keyword evidence="4" id="KW-0963">Cytoplasm</keyword>
<comment type="subcellular location">
    <subcellularLocation>
        <location evidence="1">Cytoplasm</location>
    </subcellularLocation>
</comment>
<gene>
    <name evidence="7" type="ORF">KLA_11415</name>
</gene>
<evidence type="ECO:0000256" key="3">
    <source>
        <dbReference type="ARBA" id="ARBA00018111"/>
    </source>
</evidence>
<comment type="similarity">
    <text evidence="2">Belongs to the RecX family.</text>
</comment>
<dbReference type="InterPro" id="IPR003783">
    <property type="entry name" value="Regulatory_RecX"/>
</dbReference>
<dbReference type="Pfam" id="PF21981">
    <property type="entry name" value="RecX_HTH3"/>
    <property type="match status" value="1"/>
</dbReference>
<protein>
    <recommendedName>
        <fullName evidence="3">Regulatory protein RecX</fullName>
    </recommendedName>
</protein>
<dbReference type="Gene3D" id="1.10.10.10">
    <property type="entry name" value="Winged helix-like DNA-binding domain superfamily/Winged helix DNA-binding domain"/>
    <property type="match status" value="1"/>
</dbReference>
<sequence>MSLQPSYTIKEATHKLEQYCAYQERCHKEVTKKLKDMGMIADARDLIITHLIKENYLNEERFAQSFARGKFNIKKWGKNRIVNELKFRDISIYNIKTALKEIDEDQYIQTLNELASKRANEVKETNIYKKRKKIADYLLYRGWESHLVYEKVQELTPKK</sequence>
<evidence type="ECO:0000259" key="5">
    <source>
        <dbReference type="Pfam" id="PF02631"/>
    </source>
</evidence>
<evidence type="ECO:0000256" key="1">
    <source>
        <dbReference type="ARBA" id="ARBA00004496"/>
    </source>
</evidence>